<dbReference type="Proteomes" id="UP001081071">
    <property type="component" value="Unassembled WGS sequence"/>
</dbReference>
<organism evidence="2 3">
    <name type="scientific">Rhodococcus ruber</name>
    <dbReference type="NCBI Taxonomy" id="1830"/>
    <lineage>
        <taxon>Bacteria</taxon>
        <taxon>Bacillati</taxon>
        <taxon>Actinomycetota</taxon>
        <taxon>Actinomycetes</taxon>
        <taxon>Mycobacteriales</taxon>
        <taxon>Nocardiaceae</taxon>
        <taxon>Rhodococcus</taxon>
    </lineage>
</organism>
<name>A0ABT4MAR6_9NOCA</name>
<gene>
    <name evidence="2" type="ORF">O4220_05935</name>
</gene>
<evidence type="ECO:0008006" key="4">
    <source>
        <dbReference type="Google" id="ProtNLM"/>
    </source>
</evidence>
<comment type="caution">
    <text evidence="2">The sequence shown here is derived from an EMBL/GenBank/DDBJ whole genome shotgun (WGS) entry which is preliminary data.</text>
</comment>
<evidence type="ECO:0000313" key="2">
    <source>
        <dbReference type="EMBL" id="MCZ4518052.1"/>
    </source>
</evidence>
<evidence type="ECO:0000256" key="1">
    <source>
        <dbReference type="SAM" id="MobiDB-lite"/>
    </source>
</evidence>
<dbReference type="EMBL" id="JAPWIJ010000002">
    <property type="protein sequence ID" value="MCZ4518052.1"/>
    <property type="molecule type" value="Genomic_DNA"/>
</dbReference>
<dbReference type="RefSeq" id="WP_269602741.1">
    <property type="nucleotide sequence ID" value="NZ_JAPWIJ010000002.1"/>
</dbReference>
<feature type="region of interest" description="Disordered" evidence="1">
    <location>
        <begin position="115"/>
        <end position="136"/>
    </location>
</feature>
<keyword evidence="3" id="KW-1185">Reference proteome</keyword>
<accession>A0ABT4MAR6</accession>
<proteinExistence type="predicted"/>
<evidence type="ECO:0000313" key="3">
    <source>
        <dbReference type="Proteomes" id="UP001081071"/>
    </source>
</evidence>
<sequence length="361" mass="40334">MIVERTKNALRDPIKLKMKILVLVGEQVKKRPALQWLWPATWWLLIPARSDLKHAGRVKPVVHPYAGLGHQLTAWYSAAMFAQELGIKCLYSPLSADVDDIFGLRWVSDRPVRKEETGDTCPRTVRLPPAGDENSGISRQRLNKVARRHLARSRQVILQTPLDLPRFDLTIAQDSVRAAYFSDRLPPLNTPRQGGTLDVRIHIRRGDVGAVSHPDRWIDEDFYVNVISRLRAASSETGRSLQISIHSLGSIDQFEKIQQTGVRVLLNGDRDEDFSALVGADILVMAPSSFSYLAAIASHALVLARVPWWHHVPGDRRWIHLDNVGEVADPARLLDFIRNGHAALATGAPDNSSQKPSGDKV</sequence>
<protein>
    <recommendedName>
        <fullName evidence="4">Glycosyltransferase</fullName>
    </recommendedName>
</protein>
<reference evidence="2" key="1">
    <citation type="submission" date="2022-12" db="EMBL/GenBank/DDBJ databases">
        <authorList>
            <person name="Krivoruchko A.V."/>
            <person name="Elkin A."/>
        </authorList>
    </citation>
    <scope>NUCLEOTIDE SEQUENCE</scope>
    <source>
        <strain evidence="2">IEGM 1391</strain>
    </source>
</reference>